<dbReference type="OrthoDB" id="9773351at2"/>
<dbReference type="GO" id="GO:0003676">
    <property type="term" value="F:nucleic acid binding"/>
    <property type="evidence" value="ECO:0007669"/>
    <property type="project" value="InterPro"/>
</dbReference>
<dbReference type="InterPro" id="IPR036397">
    <property type="entry name" value="RNaseH_sf"/>
</dbReference>
<dbReference type="EMBL" id="WBVQ01000002">
    <property type="protein sequence ID" value="KAB2816405.1"/>
    <property type="molecule type" value="Genomic_DNA"/>
</dbReference>
<dbReference type="SUPFAM" id="SSF53098">
    <property type="entry name" value="Ribonuclease H-like"/>
    <property type="match status" value="1"/>
</dbReference>
<dbReference type="InterPro" id="IPR019288">
    <property type="entry name" value="3'-5'_exonuclease_PolB-like"/>
</dbReference>
<dbReference type="RefSeq" id="WP_151693832.1">
    <property type="nucleotide sequence ID" value="NZ_BMGX01000001.1"/>
</dbReference>
<dbReference type="Gene3D" id="3.30.420.10">
    <property type="entry name" value="Ribonuclease H-like superfamily/Ribonuclease H"/>
    <property type="match status" value="1"/>
</dbReference>
<dbReference type="Pfam" id="PF10108">
    <property type="entry name" value="DNA_pol_B_exo2"/>
    <property type="match status" value="1"/>
</dbReference>
<accession>A0A6L3ZEZ3</accession>
<comment type="caution">
    <text evidence="2">The sequence shown here is derived from an EMBL/GenBank/DDBJ whole genome shotgun (WGS) entry which is preliminary data.</text>
</comment>
<reference evidence="2 3" key="1">
    <citation type="submission" date="2019-10" db="EMBL/GenBank/DDBJ databases">
        <title>Genome sequence of Phaeocystidibacter marisrubri JCM30614 (type strain).</title>
        <authorList>
            <person name="Bowman J.P."/>
        </authorList>
    </citation>
    <scope>NUCLEOTIDE SEQUENCE [LARGE SCALE GENOMIC DNA]</scope>
    <source>
        <strain evidence="2 3">JCM 30614</strain>
    </source>
</reference>
<keyword evidence="2" id="KW-0378">Hydrolase</keyword>
<evidence type="ECO:0000313" key="2">
    <source>
        <dbReference type="EMBL" id="KAB2816405.1"/>
    </source>
</evidence>
<protein>
    <submittedName>
        <fullName evidence="2">3'-5' exonuclease</fullName>
    </submittedName>
</protein>
<dbReference type="CDD" id="cd05782">
    <property type="entry name" value="DNA_polB_like1_exo"/>
    <property type="match status" value="1"/>
</dbReference>
<feature type="domain" description="Predicted 3'-5' exonuclease PolB-like" evidence="1">
    <location>
        <begin position="57"/>
        <end position="210"/>
    </location>
</feature>
<name>A0A6L3ZEZ3_9FLAO</name>
<dbReference type="InterPro" id="IPR012337">
    <property type="entry name" value="RNaseH-like_sf"/>
</dbReference>
<proteinExistence type="predicted"/>
<evidence type="ECO:0000313" key="3">
    <source>
        <dbReference type="Proteomes" id="UP000484164"/>
    </source>
</evidence>
<organism evidence="2 3">
    <name type="scientific">Phaeocystidibacter marisrubri</name>
    <dbReference type="NCBI Taxonomy" id="1577780"/>
    <lineage>
        <taxon>Bacteria</taxon>
        <taxon>Pseudomonadati</taxon>
        <taxon>Bacteroidota</taxon>
        <taxon>Flavobacteriia</taxon>
        <taxon>Flavobacteriales</taxon>
        <taxon>Phaeocystidibacteraceae</taxon>
        <taxon>Phaeocystidibacter</taxon>
    </lineage>
</organism>
<keyword evidence="2" id="KW-0269">Exonuclease</keyword>
<dbReference type="GO" id="GO:0004527">
    <property type="term" value="F:exonuclease activity"/>
    <property type="evidence" value="ECO:0007669"/>
    <property type="project" value="UniProtKB-KW"/>
</dbReference>
<sequence>MNPILFLDIETVSNQPDFSELTPEWQHLWEEKTRWQRGEEITPAEYYKDRAGILAEFGKVVCVSLGYFKGHGADLEFRVKSLFNHDEKLILGELSELLDQHFSNFYLCAHNGKEFDFPYLARRMVINRISLPRHLQLAGKKPWEIPHLDTMEMWKFGDRKNFTSLKLLAALFGIPTPKDDIDGSMVGPTYWLENDLDRIARYCEKDVITLARVYQFLVGEKPADESIFQNSLL</sequence>
<evidence type="ECO:0000259" key="1">
    <source>
        <dbReference type="Pfam" id="PF10108"/>
    </source>
</evidence>
<keyword evidence="2" id="KW-0540">Nuclease</keyword>
<dbReference type="Proteomes" id="UP000484164">
    <property type="component" value="Unassembled WGS sequence"/>
</dbReference>
<gene>
    <name evidence="2" type="ORF">F8C82_12035</name>
</gene>
<dbReference type="AlphaFoldDB" id="A0A6L3ZEZ3"/>
<keyword evidence="3" id="KW-1185">Reference proteome</keyword>